<evidence type="ECO:0000313" key="8">
    <source>
        <dbReference type="Proteomes" id="UP001055439"/>
    </source>
</evidence>
<dbReference type="Gene3D" id="3.60.40.10">
    <property type="entry name" value="PPM-type phosphatase domain"/>
    <property type="match status" value="1"/>
</dbReference>
<dbReference type="Proteomes" id="UP001055439">
    <property type="component" value="Chromosome 9"/>
</dbReference>
<reference evidence="7" key="1">
    <citation type="submission" date="2022-05" db="EMBL/GenBank/DDBJ databases">
        <title>The Musa troglodytarum L. genome provides insights into the mechanism of non-climacteric behaviour and enrichment of carotenoids.</title>
        <authorList>
            <person name="Wang J."/>
        </authorList>
    </citation>
    <scope>NUCLEOTIDE SEQUENCE</scope>
    <source>
        <tissue evidence="7">Leaf</tissue>
    </source>
</reference>
<keyword evidence="2" id="KW-0378">Hydrolase</keyword>
<dbReference type="SUPFAM" id="SSF81606">
    <property type="entry name" value="PP2C-like"/>
    <property type="match status" value="1"/>
</dbReference>
<keyword evidence="3" id="KW-0904">Protein phosphatase</keyword>
<sequence length="262" mass="29850">MKYKTIRFNEGTVLSIDGLLSSPSAPFRTQSKRVNVGIPFEPPIPRRVLWDALTLQTRHLGRRVEFKLGETYQKTDSDFLEAERNTFRDDGSMALTAILIGNCLYVANVGDSRTVISKEGEDADDGSIVCTLYFDSENLLDFRMMLVDCKHFEFARTWKVRVVLAMSRAFGNCLLEQCVVAEPEIRVIHYIRNSTTSATPEEEVDEHLELLVLASNGLWDVVAHELYHCSKCLADHIDMTCPNKMPFPLEEWRKNQKLLLGC</sequence>
<protein>
    <recommendedName>
        <fullName evidence="1">protein-serine/threonine phosphatase</fullName>
        <ecNumber evidence="1">3.1.3.16</ecNumber>
    </recommendedName>
</protein>
<dbReference type="PANTHER" id="PTHR47992">
    <property type="entry name" value="PROTEIN PHOSPHATASE"/>
    <property type="match status" value="1"/>
</dbReference>
<evidence type="ECO:0000256" key="4">
    <source>
        <dbReference type="ARBA" id="ARBA00047761"/>
    </source>
</evidence>
<accession>A0A9E7IB33</accession>
<comment type="catalytic activity">
    <reaction evidence="5">
        <text>O-phospho-L-threonyl-[protein] + H2O = L-threonyl-[protein] + phosphate</text>
        <dbReference type="Rhea" id="RHEA:47004"/>
        <dbReference type="Rhea" id="RHEA-COMP:11060"/>
        <dbReference type="Rhea" id="RHEA-COMP:11605"/>
        <dbReference type="ChEBI" id="CHEBI:15377"/>
        <dbReference type="ChEBI" id="CHEBI:30013"/>
        <dbReference type="ChEBI" id="CHEBI:43474"/>
        <dbReference type="ChEBI" id="CHEBI:61977"/>
        <dbReference type="EC" id="3.1.3.16"/>
    </reaction>
</comment>
<dbReference type="SMART" id="SM00332">
    <property type="entry name" value="PP2Cc"/>
    <property type="match status" value="1"/>
</dbReference>
<evidence type="ECO:0000256" key="2">
    <source>
        <dbReference type="ARBA" id="ARBA00022801"/>
    </source>
</evidence>
<comment type="catalytic activity">
    <reaction evidence="4">
        <text>O-phospho-L-seryl-[protein] + H2O = L-seryl-[protein] + phosphate</text>
        <dbReference type="Rhea" id="RHEA:20629"/>
        <dbReference type="Rhea" id="RHEA-COMP:9863"/>
        <dbReference type="Rhea" id="RHEA-COMP:11604"/>
        <dbReference type="ChEBI" id="CHEBI:15377"/>
        <dbReference type="ChEBI" id="CHEBI:29999"/>
        <dbReference type="ChEBI" id="CHEBI:43474"/>
        <dbReference type="ChEBI" id="CHEBI:83421"/>
        <dbReference type="EC" id="3.1.3.16"/>
    </reaction>
</comment>
<dbReference type="InterPro" id="IPR015655">
    <property type="entry name" value="PP2C"/>
</dbReference>
<evidence type="ECO:0000256" key="1">
    <source>
        <dbReference type="ARBA" id="ARBA00013081"/>
    </source>
</evidence>
<evidence type="ECO:0000313" key="7">
    <source>
        <dbReference type="EMBL" id="URE49765.1"/>
    </source>
</evidence>
<evidence type="ECO:0000256" key="3">
    <source>
        <dbReference type="ARBA" id="ARBA00022912"/>
    </source>
</evidence>
<evidence type="ECO:0000259" key="6">
    <source>
        <dbReference type="PROSITE" id="PS51746"/>
    </source>
</evidence>
<dbReference type="OrthoDB" id="10264738at2759"/>
<dbReference type="PROSITE" id="PS51746">
    <property type="entry name" value="PPM_2"/>
    <property type="match status" value="1"/>
</dbReference>
<evidence type="ECO:0000256" key="5">
    <source>
        <dbReference type="ARBA" id="ARBA00048336"/>
    </source>
</evidence>
<dbReference type="Pfam" id="PF00481">
    <property type="entry name" value="PP2C"/>
    <property type="match status" value="2"/>
</dbReference>
<dbReference type="InterPro" id="IPR036457">
    <property type="entry name" value="PPM-type-like_dom_sf"/>
</dbReference>
<proteinExistence type="predicted"/>
<dbReference type="EC" id="3.1.3.16" evidence="1"/>
<feature type="domain" description="PPM-type phosphatase" evidence="6">
    <location>
        <begin position="1"/>
        <end position="262"/>
    </location>
</feature>
<organism evidence="7 8">
    <name type="scientific">Musa troglodytarum</name>
    <name type="common">fe'i banana</name>
    <dbReference type="NCBI Taxonomy" id="320322"/>
    <lineage>
        <taxon>Eukaryota</taxon>
        <taxon>Viridiplantae</taxon>
        <taxon>Streptophyta</taxon>
        <taxon>Embryophyta</taxon>
        <taxon>Tracheophyta</taxon>
        <taxon>Spermatophyta</taxon>
        <taxon>Magnoliopsida</taxon>
        <taxon>Liliopsida</taxon>
        <taxon>Zingiberales</taxon>
        <taxon>Musaceae</taxon>
        <taxon>Musa</taxon>
    </lineage>
</organism>
<dbReference type="InterPro" id="IPR001932">
    <property type="entry name" value="PPM-type_phosphatase-like_dom"/>
</dbReference>
<gene>
    <name evidence="7" type="ORF">MUK42_22954</name>
</gene>
<dbReference type="EMBL" id="CP097511">
    <property type="protein sequence ID" value="URE49765.1"/>
    <property type="molecule type" value="Genomic_DNA"/>
</dbReference>
<dbReference type="GO" id="GO:0004722">
    <property type="term" value="F:protein serine/threonine phosphatase activity"/>
    <property type="evidence" value="ECO:0007669"/>
    <property type="project" value="UniProtKB-EC"/>
</dbReference>
<dbReference type="CDD" id="cd00143">
    <property type="entry name" value="PP2Cc"/>
    <property type="match status" value="1"/>
</dbReference>
<name>A0A9E7IB33_9LILI</name>
<dbReference type="AlphaFoldDB" id="A0A9E7IB33"/>
<keyword evidence="8" id="KW-1185">Reference proteome</keyword>